<dbReference type="Pfam" id="PF22335">
    <property type="entry name" value="Cas10-Cmr2_palm2"/>
    <property type="match status" value="1"/>
</dbReference>
<keyword evidence="15" id="KW-1185">Reference proteome</keyword>
<evidence type="ECO:0000256" key="7">
    <source>
        <dbReference type="ARBA" id="ARBA00022759"/>
    </source>
</evidence>
<evidence type="ECO:0000256" key="9">
    <source>
        <dbReference type="ARBA" id="ARBA00022839"/>
    </source>
</evidence>
<keyword evidence="7" id="KW-0255">Endonuclease</keyword>
<dbReference type="AlphaFoldDB" id="E6MH34"/>
<dbReference type="GO" id="GO:0051607">
    <property type="term" value="P:defense response to virus"/>
    <property type="evidence" value="ECO:0007669"/>
    <property type="project" value="UniProtKB-KW"/>
</dbReference>
<dbReference type="Pfam" id="PF01966">
    <property type="entry name" value="HD"/>
    <property type="match status" value="1"/>
</dbReference>
<dbReference type="PANTHER" id="PTHR36528:SF1">
    <property type="entry name" value="CRISPR SYSTEM SINGLE-STRAND-SPECIFIC DEOXYRIBONUCLEASE CAS10_CSM1 (SUBTYPE III-A)"/>
    <property type="match status" value="1"/>
</dbReference>
<dbReference type="PROSITE" id="PS50887">
    <property type="entry name" value="GGDEF"/>
    <property type="match status" value="1"/>
</dbReference>
<evidence type="ECO:0000256" key="3">
    <source>
        <dbReference type="ARBA" id="ARBA00014333"/>
    </source>
</evidence>
<dbReference type="RefSeq" id="WP_006598741.1">
    <property type="nucleotide sequence ID" value="NZ_GL622359.1"/>
</dbReference>
<evidence type="ECO:0000256" key="12">
    <source>
        <dbReference type="ARBA" id="ARBA00032922"/>
    </source>
</evidence>
<dbReference type="Proteomes" id="UP000004754">
    <property type="component" value="Unassembled WGS sequence"/>
</dbReference>
<dbReference type="GO" id="GO:0016740">
    <property type="term" value="F:transferase activity"/>
    <property type="evidence" value="ECO:0007669"/>
    <property type="project" value="UniProtKB-KW"/>
</dbReference>
<dbReference type="NCBIfam" id="TIGR02578">
    <property type="entry name" value="cas_TM1811_Csm1"/>
    <property type="match status" value="1"/>
</dbReference>
<dbReference type="SUPFAM" id="SSF109604">
    <property type="entry name" value="HD-domain/PDEase-like"/>
    <property type="match status" value="1"/>
</dbReference>
<accession>E6MH34</accession>
<dbReference type="GO" id="GO:0004519">
    <property type="term" value="F:endonuclease activity"/>
    <property type="evidence" value="ECO:0007669"/>
    <property type="project" value="UniProtKB-KW"/>
</dbReference>
<comment type="caution">
    <text evidence="14">The sequence shown here is derived from an EMBL/GenBank/DDBJ whole genome shotgun (WGS) entry which is preliminary data.</text>
</comment>
<evidence type="ECO:0000259" key="13">
    <source>
        <dbReference type="PROSITE" id="PS50887"/>
    </source>
</evidence>
<evidence type="ECO:0000256" key="5">
    <source>
        <dbReference type="ARBA" id="ARBA00022722"/>
    </source>
</evidence>
<evidence type="ECO:0000313" key="14">
    <source>
        <dbReference type="EMBL" id="EFV01924.1"/>
    </source>
</evidence>
<dbReference type="CDD" id="cd09680">
    <property type="entry name" value="Cas10_III"/>
    <property type="match status" value="1"/>
</dbReference>
<evidence type="ECO:0000256" key="11">
    <source>
        <dbReference type="ARBA" id="ARBA00023118"/>
    </source>
</evidence>
<keyword evidence="5" id="KW-0540">Nuclease</keyword>
<comment type="similarity">
    <text evidence="2">Belongs to the CRISPR-associated Cas10/Csm1 family.</text>
</comment>
<keyword evidence="11" id="KW-0051">Antiviral defense</keyword>
<dbReference type="HOGENOM" id="CLU_017487_1_0_9"/>
<dbReference type="InterPro" id="IPR054767">
    <property type="entry name" value="Cas10-Cmr2_palm2"/>
</dbReference>
<feature type="domain" description="GGDEF" evidence="13">
    <location>
        <begin position="518"/>
        <end position="670"/>
    </location>
</feature>
<keyword evidence="6" id="KW-0547">Nucleotide-binding</keyword>
<keyword evidence="10" id="KW-0067">ATP-binding</keyword>
<dbReference type="Gene3D" id="3.30.70.270">
    <property type="match status" value="1"/>
</dbReference>
<dbReference type="InterPro" id="IPR006674">
    <property type="entry name" value="HD_domain"/>
</dbReference>
<dbReference type="InterPro" id="IPR000160">
    <property type="entry name" value="GGDEF_dom"/>
</dbReference>
<dbReference type="InterPro" id="IPR052117">
    <property type="entry name" value="Cas10/Csm1_subtype-III-A"/>
</dbReference>
<dbReference type="Gene3D" id="1.10.3210.10">
    <property type="entry name" value="Hypothetical protein af1432"/>
    <property type="match status" value="1"/>
</dbReference>
<dbReference type="OrthoDB" id="9768769at2"/>
<evidence type="ECO:0000256" key="6">
    <source>
        <dbReference type="ARBA" id="ARBA00022741"/>
    </source>
</evidence>
<dbReference type="PANTHER" id="PTHR36528">
    <property type="entry name" value="CRISPR SYSTEM SINGLE-STRAND-SPECIFIC DEOXYRIBONUCLEASE CAS10/CSM1 (SUBTYPE III-A)"/>
    <property type="match status" value="1"/>
</dbReference>
<dbReference type="Pfam" id="PF20824">
    <property type="entry name" value="Cmr2_hel_dom2"/>
    <property type="match status" value="1"/>
</dbReference>
<evidence type="ECO:0000256" key="10">
    <source>
        <dbReference type="ARBA" id="ARBA00022840"/>
    </source>
</evidence>
<dbReference type="Pfam" id="PF18211">
    <property type="entry name" value="Csm1_B"/>
    <property type="match status" value="1"/>
</dbReference>
<dbReference type="eggNOG" id="COG1353">
    <property type="taxonomic scope" value="Bacteria"/>
</dbReference>
<gene>
    <name evidence="14" type="primary">csm1</name>
    <name evidence="14" type="ORF">HMP0721_1318</name>
</gene>
<reference evidence="14 15" key="1">
    <citation type="submission" date="2010-12" db="EMBL/GenBank/DDBJ databases">
        <authorList>
            <person name="Muzny D."/>
            <person name="Qin X."/>
            <person name="Deng J."/>
            <person name="Jiang H."/>
            <person name="Liu Y."/>
            <person name="Qu J."/>
            <person name="Song X.-Z."/>
            <person name="Zhang L."/>
            <person name="Thornton R."/>
            <person name="Coyle M."/>
            <person name="Francisco L."/>
            <person name="Jackson L."/>
            <person name="Javaid M."/>
            <person name="Korchina V."/>
            <person name="Kovar C."/>
            <person name="Mata R."/>
            <person name="Mathew T."/>
            <person name="Ngo R."/>
            <person name="Nguyen L."/>
            <person name="Nguyen N."/>
            <person name="Okwuonu G."/>
            <person name="Ongeri F."/>
            <person name="Pham C."/>
            <person name="Simmons D."/>
            <person name="Wilczek-Boney K."/>
            <person name="Hale W."/>
            <person name="Jakkamsetti A."/>
            <person name="Pham P."/>
            <person name="Ruth R."/>
            <person name="San Lucas F."/>
            <person name="Warren J."/>
            <person name="Zhang J."/>
            <person name="Zhao Z."/>
            <person name="Zhou C."/>
            <person name="Zhu D."/>
            <person name="Lee S."/>
            <person name="Bess C."/>
            <person name="Blankenburg K."/>
            <person name="Forbes L."/>
            <person name="Fu Q."/>
            <person name="Gubbala S."/>
            <person name="Hirani K."/>
            <person name="Jayaseelan J.C."/>
            <person name="Lara F."/>
            <person name="Munidasa M."/>
            <person name="Palculict T."/>
            <person name="Patil S."/>
            <person name="Pu L.-L."/>
            <person name="Saada N."/>
            <person name="Tang L."/>
            <person name="Weissenberger G."/>
            <person name="Zhu Y."/>
            <person name="Hemphill L."/>
            <person name="Shang Y."/>
            <person name="Youmans B."/>
            <person name="Ayvaz T."/>
            <person name="Ross M."/>
            <person name="Santibanez J."/>
            <person name="Aqrawi P."/>
            <person name="Gross S."/>
            <person name="Joshi V."/>
            <person name="Fowler G."/>
            <person name="Nazareth L."/>
            <person name="Reid J."/>
            <person name="Worley K."/>
            <person name="Petrosino J."/>
            <person name="Highlander S."/>
            <person name="Gibbs R."/>
        </authorList>
    </citation>
    <scope>NUCLEOTIDE SEQUENCE [LARGE SCALE GENOMIC DNA]</scope>
    <source>
        <strain evidence="14 15">ATCC 23263</strain>
    </source>
</reference>
<dbReference type="InterPro" id="IPR013408">
    <property type="entry name" value="Cas10/Csm1"/>
</dbReference>
<evidence type="ECO:0000256" key="2">
    <source>
        <dbReference type="ARBA" id="ARBA00005700"/>
    </source>
</evidence>
<dbReference type="InterPro" id="IPR048693">
    <property type="entry name" value="Cmr2-like_C"/>
</dbReference>
<keyword evidence="9" id="KW-0269">Exonuclease</keyword>
<keyword evidence="8" id="KW-0378">Hydrolase</keyword>
<comment type="cofactor">
    <cofactor evidence="1">
        <name>a divalent metal cation</name>
        <dbReference type="ChEBI" id="CHEBI:60240"/>
    </cofactor>
</comment>
<evidence type="ECO:0000256" key="1">
    <source>
        <dbReference type="ARBA" id="ARBA00001968"/>
    </source>
</evidence>
<dbReference type="EMBL" id="AEQN01000016">
    <property type="protein sequence ID" value="EFV01924.1"/>
    <property type="molecule type" value="Genomic_DNA"/>
</dbReference>
<keyword evidence="4" id="KW-0808">Transferase</keyword>
<evidence type="ECO:0000256" key="4">
    <source>
        <dbReference type="ARBA" id="ARBA00022679"/>
    </source>
</evidence>
<dbReference type="InterPro" id="IPR041062">
    <property type="entry name" value="Csm1_B"/>
</dbReference>
<dbReference type="GO" id="GO:0004527">
    <property type="term" value="F:exonuclease activity"/>
    <property type="evidence" value="ECO:0007669"/>
    <property type="project" value="UniProtKB-KW"/>
</dbReference>
<organism evidence="14 15">
    <name type="scientific">Pseudoramibacter alactolyticus ATCC 23263</name>
    <dbReference type="NCBI Taxonomy" id="887929"/>
    <lineage>
        <taxon>Bacteria</taxon>
        <taxon>Bacillati</taxon>
        <taxon>Bacillota</taxon>
        <taxon>Clostridia</taxon>
        <taxon>Eubacteriales</taxon>
        <taxon>Eubacteriaceae</taxon>
        <taxon>Pseudoramibacter</taxon>
    </lineage>
</organism>
<protein>
    <recommendedName>
        <fullName evidence="3">CRISPR system single-strand-specific deoxyribonuclease Cas10/Csm1 (subtype III-A)</fullName>
    </recommendedName>
    <alternativeName>
        <fullName evidence="12">Cyclic oligoadenylate synthase</fullName>
    </alternativeName>
</protein>
<evidence type="ECO:0000313" key="15">
    <source>
        <dbReference type="Proteomes" id="UP000004754"/>
    </source>
</evidence>
<dbReference type="STRING" id="887929.HMP0721_1318"/>
<name>E6MH34_9FIRM</name>
<proteinExistence type="inferred from homology"/>
<sequence>MNHDEIGLVIGGLLHDIGKAVYRQGEERKNHSELGYAFLKEKIGVKDADLLACVRYHHSDALKNAHLAADAPAYIVYMADNMASAADRREKEQAEEFGFDQQTPLQPVFNLLNGNRGDKWYAPGILAVGEDHTADQINFPVAEKAVFSREQYDQIVAGMTDRLRGIDWEHPGAYINSILETLEANLSFVPASTAKGEVPDISLYDRMKMTGAMAACIGQYLKAQSIQDYREVLFKQATAFYDREVFLLASLDLSGIQAFIYTITSEDALRMLRARSFYLDLLVEHIVDSLLERLSLTRCNLIYAGGGHCYLLLPNTEQAKETFDNGLASANQWFLAQFGAALYIAGGYVPCSSHALCDKPKGRYAALFRAVSSKLSKQKMQRYSPDDIRALNQRGEKNYARECAVCKKIGAVNASGRCPMCEALKQLSANILYDVFFYVTRQSQEDKTGLPLPFGCVLKAAKTEQDVKNAMASSLDFVRVYGKNQLLTGERLATKLWVGDYTTGDTFEAFAKQAQGIRRIAVLRADVDNLGHSFVAGFDDPANQNRYVTLSRTATLSRQLSLFFKFYINKILASPQFSLTDARPEKRAATIVYSGGDDVFIVGAWDQVIALAIDLKNTLAAYSDGTLTLSAGIGIYPAKYPISAMAEEVAALEDQSKHYPRKNAVTIFDDGKTHRAKGDDGEAVVSDGTTDWETFEKQVIGEKLRVLRAFFDRTEDRGKGFLYRILDLIRRRDDKINFARLVYLLARLEPDQKAPEAVKAAYAHFETHVVRWVQNPEDARQLKTAIYIYAYLTREEEENDEEH</sequence>
<dbReference type="InterPro" id="IPR043128">
    <property type="entry name" value="Rev_trsase/Diguanyl_cyclase"/>
</dbReference>
<dbReference type="GO" id="GO:0005524">
    <property type="term" value="F:ATP binding"/>
    <property type="evidence" value="ECO:0007669"/>
    <property type="project" value="UniProtKB-KW"/>
</dbReference>
<evidence type="ECO:0000256" key="8">
    <source>
        <dbReference type="ARBA" id="ARBA00022801"/>
    </source>
</evidence>